<accession>A0A9W7BCW1</accession>
<dbReference type="PANTHER" id="PTHR11265">
    <property type="entry name" value="S-ADENOSYL-METHYLTRANSFERASE MRAW"/>
    <property type="match status" value="1"/>
</dbReference>
<gene>
    <name evidence="7" type="ORF">TrST_g3937</name>
</gene>
<keyword evidence="8" id="KW-1185">Reference proteome</keyword>
<reference evidence="8" key="1">
    <citation type="journal article" date="2023" name="Commun. Biol.">
        <title>Genome analysis of Parmales, the sister group of diatoms, reveals the evolutionary specialization of diatoms from phago-mixotrophs to photoautotrophs.</title>
        <authorList>
            <person name="Ban H."/>
            <person name="Sato S."/>
            <person name="Yoshikawa S."/>
            <person name="Yamada K."/>
            <person name="Nakamura Y."/>
            <person name="Ichinomiya M."/>
            <person name="Sato N."/>
            <person name="Blanc-Mathieu R."/>
            <person name="Endo H."/>
            <person name="Kuwata A."/>
            <person name="Ogata H."/>
        </authorList>
    </citation>
    <scope>NUCLEOTIDE SEQUENCE [LARGE SCALE GENOMIC DNA]</scope>
    <source>
        <strain evidence="8">NIES 3701</strain>
    </source>
</reference>
<name>A0A9W7BCW1_9STRA</name>
<feature type="region of interest" description="Disordered" evidence="5">
    <location>
        <begin position="375"/>
        <end position="395"/>
    </location>
</feature>
<dbReference type="HAMAP" id="MF_01007">
    <property type="entry name" value="16SrRNA_methyltr_H"/>
    <property type="match status" value="1"/>
</dbReference>
<sequence length="395" mass="43204">MRWAFAFVMMMTSLRVARPLFLPSHLCARRAVGVKSRISLASSSSSSSSSEPSADVASTPYATEYHAPVMIKEIIEQLDRLASSEAPLTRVVDLTCGGGGHSEAFLAYLQNAGLDGVEVIGVDRDSDSKEEASQRLKTFPNFRHCLKNFGDLTPEDLGGEVDFVLGDLGVSSHQIDDPARGFRYGGNVEGGVAGPLDMRMGKSGISAADVINDYPEEALLKILVDYGGEKYMSAKRIVAEIVRSRPMTRTDELAAAIERVTPKWSKNSPRKGALKTKARVFQAVRVAVNDEMGSLNRLFEKVLPSIVRKNGVCCILTYQSDEDAIVKAAFKSHHDVDGKIRVVKDREIGRDLYGNRVGPGEKIWDVISKGKKASADEMKKNNRARSARLRVAERA</sequence>
<evidence type="ECO:0000313" key="8">
    <source>
        <dbReference type="Proteomes" id="UP001165085"/>
    </source>
</evidence>
<feature type="signal peptide" evidence="6">
    <location>
        <begin position="1"/>
        <end position="19"/>
    </location>
</feature>
<dbReference type="GO" id="GO:0070475">
    <property type="term" value="P:rRNA base methylation"/>
    <property type="evidence" value="ECO:0007669"/>
    <property type="project" value="TreeGrafter"/>
</dbReference>
<keyword evidence="3" id="KW-0808">Transferase</keyword>
<dbReference type="CDD" id="cd02440">
    <property type="entry name" value="AdoMet_MTases"/>
    <property type="match status" value="1"/>
</dbReference>
<dbReference type="InterPro" id="IPR023397">
    <property type="entry name" value="SAM-dep_MeTrfase_MraW_recog"/>
</dbReference>
<evidence type="ECO:0000313" key="7">
    <source>
        <dbReference type="EMBL" id="GMH88484.1"/>
    </source>
</evidence>
<dbReference type="SUPFAM" id="SSF53335">
    <property type="entry name" value="S-adenosyl-L-methionine-dependent methyltransferases"/>
    <property type="match status" value="1"/>
</dbReference>
<keyword evidence="2" id="KW-0489">Methyltransferase</keyword>
<dbReference type="Pfam" id="PF01795">
    <property type="entry name" value="Methyltransf_5"/>
    <property type="match status" value="1"/>
</dbReference>
<evidence type="ECO:0000256" key="2">
    <source>
        <dbReference type="ARBA" id="ARBA00022603"/>
    </source>
</evidence>
<evidence type="ECO:0000256" key="1">
    <source>
        <dbReference type="ARBA" id="ARBA00010396"/>
    </source>
</evidence>
<dbReference type="SUPFAM" id="SSF81799">
    <property type="entry name" value="Putative methyltransferase TM0872, insert domain"/>
    <property type="match status" value="1"/>
</dbReference>
<dbReference type="InterPro" id="IPR002903">
    <property type="entry name" value="RsmH"/>
</dbReference>
<dbReference type="EMBL" id="BRXY01000343">
    <property type="protein sequence ID" value="GMH88484.1"/>
    <property type="molecule type" value="Genomic_DNA"/>
</dbReference>
<organism evidence="7 8">
    <name type="scientific">Triparma strigata</name>
    <dbReference type="NCBI Taxonomy" id="1606541"/>
    <lineage>
        <taxon>Eukaryota</taxon>
        <taxon>Sar</taxon>
        <taxon>Stramenopiles</taxon>
        <taxon>Ochrophyta</taxon>
        <taxon>Bolidophyceae</taxon>
        <taxon>Parmales</taxon>
        <taxon>Triparmaceae</taxon>
        <taxon>Triparma</taxon>
    </lineage>
</organism>
<dbReference type="AlphaFoldDB" id="A0A9W7BCW1"/>
<evidence type="ECO:0000256" key="3">
    <source>
        <dbReference type="ARBA" id="ARBA00022679"/>
    </source>
</evidence>
<comment type="caution">
    <text evidence="7">The sequence shown here is derived from an EMBL/GenBank/DDBJ whole genome shotgun (WGS) entry which is preliminary data.</text>
</comment>
<dbReference type="Gene3D" id="1.10.150.170">
    <property type="entry name" value="Putative methyltransferase TM0872, insert domain"/>
    <property type="match status" value="1"/>
</dbReference>
<feature type="chain" id="PRO_5040741700" evidence="6">
    <location>
        <begin position="20"/>
        <end position="395"/>
    </location>
</feature>
<dbReference type="GO" id="GO:0071424">
    <property type="term" value="F:rRNA (cytosine-N4-)-methyltransferase activity"/>
    <property type="evidence" value="ECO:0007669"/>
    <property type="project" value="TreeGrafter"/>
</dbReference>
<dbReference type="Gene3D" id="3.40.50.150">
    <property type="entry name" value="Vaccinia Virus protein VP39"/>
    <property type="match status" value="1"/>
</dbReference>
<evidence type="ECO:0000256" key="6">
    <source>
        <dbReference type="SAM" id="SignalP"/>
    </source>
</evidence>
<comment type="similarity">
    <text evidence="1">Belongs to the methyltransferase superfamily. RsmH family.</text>
</comment>
<evidence type="ECO:0000256" key="4">
    <source>
        <dbReference type="ARBA" id="ARBA00022691"/>
    </source>
</evidence>
<protein>
    <submittedName>
        <fullName evidence="7">Uncharacterized protein</fullName>
    </submittedName>
</protein>
<dbReference type="OrthoDB" id="16290at2759"/>
<evidence type="ECO:0000256" key="5">
    <source>
        <dbReference type="SAM" id="MobiDB-lite"/>
    </source>
</evidence>
<dbReference type="Proteomes" id="UP001165085">
    <property type="component" value="Unassembled WGS sequence"/>
</dbReference>
<dbReference type="InterPro" id="IPR029063">
    <property type="entry name" value="SAM-dependent_MTases_sf"/>
</dbReference>
<dbReference type="PANTHER" id="PTHR11265:SF0">
    <property type="entry name" value="12S RRNA N4-METHYLCYTIDINE METHYLTRANSFERASE"/>
    <property type="match status" value="1"/>
</dbReference>
<proteinExistence type="inferred from homology"/>
<dbReference type="NCBIfam" id="TIGR00006">
    <property type="entry name" value="16S rRNA (cytosine(1402)-N(4))-methyltransferase RsmH"/>
    <property type="match status" value="1"/>
</dbReference>
<keyword evidence="6" id="KW-0732">Signal</keyword>
<keyword evidence="4" id="KW-0949">S-adenosyl-L-methionine</keyword>